<evidence type="ECO:0000313" key="2">
    <source>
        <dbReference type="EMBL" id="EPB81536.1"/>
    </source>
</evidence>
<feature type="signal peptide" evidence="1">
    <location>
        <begin position="1"/>
        <end position="19"/>
    </location>
</feature>
<evidence type="ECO:0000313" key="4">
    <source>
        <dbReference type="Proteomes" id="UP000014254"/>
    </source>
</evidence>
<dbReference type="eggNOG" id="ENOG502SKB3">
    <property type="taxonomic scope" value="Eukaryota"/>
</dbReference>
<keyword evidence="4" id="KW-1185">Reference proteome</keyword>
<reference evidence="4" key="1">
    <citation type="submission" date="2013-05" db="EMBL/GenBank/DDBJ databases">
        <title>The Genome sequence of Mucor circinelloides f. circinelloides 1006PhL.</title>
        <authorList>
            <consortium name="The Broad Institute Genomics Platform"/>
            <person name="Cuomo C."/>
            <person name="Earl A."/>
            <person name="Findley K."/>
            <person name="Lee S.C."/>
            <person name="Walker B."/>
            <person name="Young S."/>
            <person name="Zeng Q."/>
            <person name="Gargeya S."/>
            <person name="Fitzgerald M."/>
            <person name="Haas B."/>
            <person name="Abouelleil A."/>
            <person name="Allen A.W."/>
            <person name="Alvarado L."/>
            <person name="Arachchi H.M."/>
            <person name="Berlin A.M."/>
            <person name="Chapman S.B."/>
            <person name="Gainer-Dewar J."/>
            <person name="Goldberg J."/>
            <person name="Griggs A."/>
            <person name="Gujja S."/>
            <person name="Hansen M."/>
            <person name="Howarth C."/>
            <person name="Imamovic A."/>
            <person name="Ireland A."/>
            <person name="Larimer J."/>
            <person name="McCowan C."/>
            <person name="Murphy C."/>
            <person name="Pearson M."/>
            <person name="Poon T.W."/>
            <person name="Priest M."/>
            <person name="Roberts A."/>
            <person name="Saif S."/>
            <person name="Shea T."/>
            <person name="Sisk P."/>
            <person name="Sykes S."/>
            <person name="Wortman J."/>
            <person name="Nusbaum C."/>
            <person name="Birren B."/>
        </authorList>
    </citation>
    <scope>NUCLEOTIDE SEQUENCE [LARGE SCALE GENOMIC DNA]</scope>
    <source>
        <strain evidence="4">1006PhL</strain>
    </source>
</reference>
<dbReference type="VEuPathDB" id="FungiDB:HMPREF1544_11596"/>
<dbReference type="InterPro" id="IPR014867">
    <property type="entry name" value="Spore_coat_CotH_CotH2/3/7"/>
</dbReference>
<proteinExistence type="predicted"/>
<dbReference type="Pfam" id="PF08757">
    <property type="entry name" value="CotH"/>
    <property type="match status" value="1"/>
</dbReference>
<reference evidence="3" key="2">
    <citation type="submission" date="2013-05" db="EMBL/GenBank/DDBJ databases">
        <title>The Genome Sequence of Mucor circinelloides f. circinelloides 1006PhL.</title>
        <authorList>
            <consortium name="The Broad Institute Genomics Platform"/>
            <person name="Cuomo C."/>
            <person name="Earl A."/>
            <person name="Findley K."/>
            <person name="Lee S.C."/>
            <person name="Walker B."/>
            <person name="Young S."/>
            <person name="Zeng Q."/>
            <person name="Gargeya S."/>
            <person name="Fitzgerald M."/>
            <person name="Haas B."/>
            <person name="Abouelleil A."/>
            <person name="Allen A.W."/>
            <person name="Alvarado L."/>
            <person name="Arachchi H.M."/>
            <person name="Berlin A.M."/>
            <person name="Chapman S.B."/>
            <person name="Gainer-Dewar J."/>
            <person name="Goldberg J."/>
            <person name="Griggs A."/>
            <person name="Gujja S."/>
            <person name="Hansen M."/>
            <person name="Howarth C."/>
            <person name="Imamovic A."/>
            <person name="Ireland A."/>
            <person name="Larimer J."/>
            <person name="McCowan C."/>
            <person name="Murphy C."/>
            <person name="Pearson M."/>
            <person name="Poon T.W."/>
            <person name="Priest M."/>
            <person name="Roberts A."/>
            <person name="Saif S."/>
            <person name="Shea T."/>
            <person name="Sisk P."/>
            <person name="Sykes S."/>
            <person name="Wortman J."/>
            <person name="Nusbaum C."/>
            <person name="Birren B."/>
        </authorList>
    </citation>
    <scope>NUCLEOTIDE SEQUENCE</scope>
    <source>
        <strain evidence="3">1006PhL</strain>
    </source>
</reference>
<dbReference type="PANTHER" id="PTHR40050:SF1">
    <property type="entry name" value="INNER SPORE COAT PROTEIN H"/>
    <property type="match status" value="1"/>
</dbReference>
<dbReference type="OMA" id="INDRWIG"/>
<dbReference type="Proteomes" id="UP000014254">
    <property type="component" value="Unassembled WGS sequence"/>
</dbReference>
<evidence type="ECO:0008006" key="5">
    <source>
        <dbReference type="Google" id="ProtNLM"/>
    </source>
</evidence>
<organism evidence="3 4">
    <name type="scientific">Mucor circinelloides f. circinelloides (strain 1006PhL)</name>
    <name type="common">Mucormycosis agent</name>
    <name type="synonym">Calyptromyces circinelloides</name>
    <dbReference type="NCBI Taxonomy" id="1220926"/>
    <lineage>
        <taxon>Eukaryota</taxon>
        <taxon>Fungi</taxon>
        <taxon>Fungi incertae sedis</taxon>
        <taxon>Mucoromycota</taxon>
        <taxon>Mucoromycotina</taxon>
        <taxon>Mucoromycetes</taxon>
        <taxon>Mucorales</taxon>
        <taxon>Mucorineae</taxon>
        <taxon>Mucoraceae</taxon>
        <taxon>Mucor</taxon>
    </lineage>
</organism>
<dbReference type="PANTHER" id="PTHR40050">
    <property type="entry name" value="INNER SPORE COAT PROTEIN H"/>
    <property type="match status" value="1"/>
</dbReference>
<dbReference type="EMBL" id="KE124167">
    <property type="protein sequence ID" value="EPB81536.1"/>
    <property type="molecule type" value="Genomic_DNA"/>
</dbReference>
<dbReference type="EMBL" id="KE124155">
    <property type="protein sequence ID" value="EPB81679.1"/>
    <property type="molecule type" value="Genomic_DNA"/>
</dbReference>
<evidence type="ECO:0000256" key="1">
    <source>
        <dbReference type="SAM" id="SignalP"/>
    </source>
</evidence>
<feature type="chain" id="PRO_5007726877" description="Coth protein-domain-containing protein" evidence="1">
    <location>
        <begin position="20"/>
        <end position="607"/>
    </location>
</feature>
<dbReference type="VEuPathDB" id="FungiDB:HMPREF1544_11747"/>
<gene>
    <name evidence="3" type="ORF">HMPREF1544_11596</name>
    <name evidence="2" type="ORF">HMPREF1544_11747</name>
</gene>
<dbReference type="STRING" id="1220926.S2IWK6"/>
<sequence length="607" mass="67759">MRFVGYLSLAVLSFQLIQAADVEYSVVAFPQDQQNVAVIVGGQAYPLTRSPDYPNIFKGVAPAGEQYQYSITGGAGDVVETNLRAQPAGITATGNEFFNRTQTIYNVPALPQAYNPIYHPLQSNMNRSDEIATIILEANATGFAEILGNPLGDHNYTQVTRMTYIANKEVFSFTNAGIKNSGQSTKEFAKQSYKVKLNEFTTTGPKELIYGRTTIKLRAHETDPTFVREKLMLDCLAASGGATLQGSFVRLFVNNKPMGLYLMIDDSTTNFINNALRGGNQKFQYTGPTYKGNALNPTFEGNLVYKDDLQESYNDTIYKLEDEGNMKKAMNKTNEKTPLIEFIKELNAIDPTQMVDEASKGPLEKLLNPQNLLIHMALNFLSGSWDGFWHQASNYYLTKETSSGQWTFISYDFDETFGLGAPRYMSTTPYDNFTRPNSQRPLIDVVLKSPYYKAEFEKVVQTLVKRFFKASAVNPRLEAWKAMLKEDVEYDLSLPAVSVGIKPQWTIWNFENNLNTTDGESMGVAEWVNARSVAVQQQLNFNDVDDLPPLGPYVSESTWDANNYEKEEINDKKKNAATDGESSGAGRNIVSFTTTLAVSAFVAKMLL</sequence>
<protein>
    <recommendedName>
        <fullName evidence="5">Coth protein-domain-containing protein</fullName>
    </recommendedName>
</protein>
<name>S2IWK6_MUCC1</name>
<dbReference type="OrthoDB" id="10267127at2759"/>
<accession>S2IWK6</accession>
<evidence type="ECO:0000313" key="3">
    <source>
        <dbReference type="EMBL" id="EPB81679.1"/>
    </source>
</evidence>
<keyword evidence="1" id="KW-0732">Signal</keyword>
<dbReference type="AlphaFoldDB" id="S2IWK6"/>